<comment type="caution">
    <text evidence="2">The sequence shown here is derived from an EMBL/GenBank/DDBJ whole genome shotgun (WGS) entry which is preliminary data.</text>
</comment>
<dbReference type="EMBL" id="LFZO01000131">
    <property type="protein sequence ID" value="KXT13043.1"/>
    <property type="molecule type" value="Genomic_DNA"/>
</dbReference>
<sequence>MVAEIDRGRSASMVAIECHTKQTCIPNNWDTSERTPVNNADYFVIFSEDVKWFQISMNEDRRRPMAVSFCSHLFDFSPVLMVLFLLSRRKSIATSEPKVEVLDSLGEAQIESDNADSAKKRPRNFAHQHSWAA</sequence>
<protein>
    <submittedName>
        <fullName evidence="2">Uncharacterized protein</fullName>
    </submittedName>
</protein>
<feature type="region of interest" description="Disordered" evidence="1">
    <location>
        <begin position="112"/>
        <end position="133"/>
    </location>
</feature>
<proteinExistence type="predicted"/>
<evidence type="ECO:0000313" key="2">
    <source>
        <dbReference type="EMBL" id="KXT13043.1"/>
    </source>
</evidence>
<accession>A0A139IE57</accession>
<reference evidence="2 3" key="1">
    <citation type="submission" date="2015-07" db="EMBL/GenBank/DDBJ databases">
        <title>Comparative genomics of the Sigatoka disease complex on banana suggests a link between parallel evolutionary changes in Pseudocercospora fijiensis and Pseudocercospora eumusae and increased virulence on the banana host.</title>
        <authorList>
            <person name="Chang T.-C."/>
            <person name="Salvucci A."/>
            <person name="Crous P.W."/>
            <person name="Stergiopoulos I."/>
        </authorList>
    </citation>
    <scope>NUCLEOTIDE SEQUENCE [LARGE SCALE GENOMIC DNA]</scope>
    <source>
        <strain evidence="2 3">CBS 116634</strain>
    </source>
</reference>
<evidence type="ECO:0000256" key="1">
    <source>
        <dbReference type="SAM" id="MobiDB-lite"/>
    </source>
</evidence>
<dbReference type="Proteomes" id="UP000073492">
    <property type="component" value="Unassembled WGS sequence"/>
</dbReference>
<name>A0A139IE57_9PEZI</name>
<evidence type="ECO:0000313" key="3">
    <source>
        <dbReference type="Proteomes" id="UP000073492"/>
    </source>
</evidence>
<organism evidence="2 3">
    <name type="scientific">Pseudocercospora musae</name>
    <dbReference type="NCBI Taxonomy" id="113226"/>
    <lineage>
        <taxon>Eukaryota</taxon>
        <taxon>Fungi</taxon>
        <taxon>Dikarya</taxon>
        <taxon>Ascomycota</taxon>
        <taxon>Pezizomycotina</taxon>
        <taxon>Dothideomycetes</taxon>
        <taxon>Dothideomycetidae</taxon>
        <taxon>Mycosphaerellales</taxon>
        <taxon>Mycosphaerellaceae</taxon>
        <taxon>Pseudocercospora</taxon>
    </lineage>
</organism>
<dbReference type="AlphaFoldDB" id="A0A139IE57"/>
<keyword evidence="3" id="KW-1185">Reference proteome</keyword>
<gene>
    <name evidence="2" type="ORF">AC579_3455</name>
</gene>